<feature type="compositionally biased region" description="Basic and acidic residues" evidence="1">
    <location>
        <begin position="769"/>
        <end position="781"/>
    </location>
</feature>
<evidence type="ECO:0000313" key="3">
    <source>
        <dbReference type="EMBL" id="RMY33805.1"/>
    </source>
</evidence>
<evidence type="ECO:0000313" key="4">
    <source>
        <dbReference type="Proteomes" id="UP000276864"/>
    </source>
</evidence>
<dbReference type="AlphaFoldDB" id="A0A3M7B250"/>
<reference evidence="3 4" key="1">
    <citation type="journal article" date="2018" name="BMC Genomics">
        <title>Genomic evidence for intraspecific hybridization in a clonal and extremely halotolerant yeast.</title>
        <authorList>
            <person name="Gostincar C."/>
            <person name="Stajich J.E."/>
            <person name="Zupancic J."/>
            <person name="Zalar P."/>
            <person name="Gunde-Cimerman N."/>
        </authorList>
    </citation>
    <scope>NUCLEOTIDE SEQUENCE [LARGE SCALE GENOMIC DNA]</scope>
    <source>
        <strain evidence="3 4">EXF-6651</strain>
    </source>
</reference>
<feature type="region of interest" description="Disordered" evidence="1">
    <location>
        <begin position="502"/>
        <end position="527"/>
    </location>
</feature>
<gene>
    <name evidence="3" type="ORF">D0866_05674</name>
</gene>
<dbReference type="EMBL" id="QWIM01000510">
    <property type="protein sequence ID" value="RMY33805.1"/>
    <property type="molecule type" value="Genomic_DNA"/>
</dbReference>
<dbReference type="VEuPathDB" id="FungiDB:BTJ68_11723"/>
<feature type="compositionally biased region" description="Basic residues" evidence="1">
    <location>
        <begin position="1"/>
        <end position="11"/>
    </location>
</feature>
<sequence length="781" mass="88035">MEATHQTHHNHNNHDTHERTENATAGMNATNNYEGASIRCTCRCVCRSAAQPYPAGGDDDDDDDDDHDHDQQVTLIITTTIITMPSLSSAQPSAEPSREPSFLNSLRDVTQQESKIKQDRHIQLIDTTRPAEQVPSIDERPAEEDDSEAPAPPAPGTPLYKRLTSTSLQQNVSHTVRKQISNQKYGKYRRNRYTDDEETINSHTDSSVAPPDENPRDAPQEGEVAHCTQAGTLESQKAKKQSRWRRKKKPIRAEETRDQVLDILYENERGAFFFGLPVYSASSLLPSDPRPWQNADFRTSPVDIRNAQVPDPSWEWAWKSWYVDMSRDVDEEGWEYSLLFPSSVWGNWGWHGNHPWFHSFVRRRRWLRLRRRKEMVHRTMEKAHELTAEYFTIHPKTLRAGSEGAGRAMSRRTSWVRANLRQDEDKEDNEMEILSIADLMHALKKSAVDREKLASVRKFVANGGEELFYLPSKMEEIMQLLMYQSSRRRLLADLIGNHEDAHRSREDLKGHTHDDPAVQHKHEAAERQAENLHKAVLEAEGLVRRLEYWSDVKSMADNDQLIHPERVVDDASTPPDASFKSKQKASDPAPRLHKHPEHTTDDASEDNPKLLKKQSTKWFDAPTSPPPSTAQNPSSTLHPRSPDSAPGAAAHQLGRTPESTDGESLLDRYATAPESSSASETSNRPSPRVSASGSTSSKNPLSPAQKGKEKAAMLSSLDGMMEEQADVEADEEARENYLREVGRGSGNEDEEEQGEGEGLLPKVIAGSPKSEEGEVVERENA</sequence>
<protein>
    <recommendedName>
        <fullName evidence="2">Peroxin/Ferlin domain-containing protein</fullName>
    </recommendedName>
</protein>
<dbReference type="SMART" id="SM00694">
    <property type="entry name" value="DysFC"/>
    <property type="match status" value="1"/>
</dbReference>
<comment type="caution">
    <text evidence="3">The sequence shown here is derived from an EMBL/GenBank/DDBJ whole genome shotgun (WGS) entry which is preliminary data.</text>
</comment>
<feature type="compositionally biased region" description="Basic and acidic residues" evidence="1">
    <location>
        <begin position="114"/>
        <end position="123"/>
    </location>
</feature>
<feature type="compositionally biased region" description="Basic residues" evidence="1">
    <location>
        <begin position="238"/>
        <end position="250"/>
    </location>
</feature>
<feature type="compositionally biased region" description="Acidic residues" evidence="1">
    <location>
        <begin position="720"/>
        <end position="733"/>
    </location>
</feature>
<feature type="domain" description="Peroxin/Ferlin" evidence="2">
    <location>
        <begin position="333"/>
        <end position="373"/>
    </location>
</feature>
<proteinExistence type="predicted"/>
<feature type="compositionally biased region" description="Polar residues" evidence="1">
    <location>
        <begin position="689"/>
        <end position="702"/>
    </location>
</feature>
<feature type="region of interest" description="Disordered" evidence="1">
    <location>
        <begin position="1"/>
        <end position="21"/>
    </location>
</feature>
<organism evidence="3 4">
    <name type="scientific">Hortaea werneckii</name>
    <name type="common">Black yeast</name>
    <name type="synonym">Cladosporium werneckii</name>
    <dbReference type="NCBI Taxonomy" id="91943"/>
    <lineage>
        <taxon>Eukaryota</taxon>
        <taxon>Fungi</taxon>
        <taxon>Dikarya</taxon>
        <taxon>Ascomycota</taxon>
        <taxon>Pezizomycotina</taxon>
        <taxon>Dothideomycetes</taxon>
        <taxon>Dothideomycetidae</taxon>
        <taxon>Mycosphaerellales</taxon>
        <taxon>Teratosphaeriaceae</taxon>
        <taxon>Hortaea</taxon>
    </lineage>
</organism>
<feature type="compositionally biased region" description="Polar residues" evidence="1">
    <location>
        <begin position="629"/>
        <end position="638"/>
    </location>
</feature>
<evidence type="ECO:0000256" key="1">
    <source>
        <dbReference type="SAM" id="MobiDB-lite"/>
    </source>
</evidence>
<feature type="compositionally biased region" description="Low complexity" evidence="1">
    <location>
        <begin position="670"/>
        <end position="687"/>
    </location>
</feature>
<dbReference type="GO" id="GO:0016020">
    <property type="term" value="C:membrane"/>
    <property type="evidence" value="ECO:0007669"/>
    <property type="project" value="InterPro"/>
</dbReference>
<feature type="compositionally biased region" description="Polar residues" evidence="1">
    <location>
        <begin position="163"/>
        <end position="184"/>
    </location>
</feature>
<feature type="compositionally biased region" description="Basic and acidic residues" evidence="1">
    <location>
        <begin position="12"/>
        <end position="21"/>
    </location>
</feature>
<evidence type="ECO:0000259" key="2">
    <source>
        <dbReference type="SMART" id="SM00694"/>
    </source>
</evidence>
<feature type="region of interest" description="Disordered" evidence="1">
    <location>
        <begin position="109"/>
        <end position="251"/>
    </location>
</feature>
<name>A0A3M7B250_HORWE</name>
<feature type="compositionally biased region" description="Basic and acidic residues" evidence="1">
    <location>
        <begin position="597"/>
        <end position="609"/>
    </location>
</feature>
<dbReference type="InterPro" id="IPR006614">
    <property type="entry name" value="Peroxin/Ferlin"/>
</dbReference>
<dbReference type="Proteomes" id="UP000276864">
    <property type="component" value="Unassembled WGS sequence"/>
</dbReference>
<feature type="region of interest" description="Disordered" evidence="1">
    <location>
        <begin position="563"/>
        <end position="781"/>
    </location>
</feature>
<accession>A0A3M7B250</accession>